<dbReference type="eggNOG" id="ENOG502Z9W1">
    <property type="taxonomic scope" value="Bacteria"/>
</dbReference>
<proteinExistence type="predicted"/>
<dbReference type="AlphaFoldDB" id="K2INN0"/>
<dbReference type="PATRIC" id="fig|1208323.3.peg.1706"/>
<dbReference type="CDD" id="cd00093">
    <property type="entry name" value="HTH_XRE"/>
    <property type="match status" value="1"/>
</dbReference>
<dbReference type="InterPro" id="IPR010982">
    <property type="entry name" value="Lambda_DNA-bd_dom_sf"/>
</dbReference>
<name>K2INN0_9RHOB</name>
<evidence type="ECO:0000313" key="2">
    <source>
        <dbReference type="EMBL" id="EKE71746.1"/>
    </source>
</evidence>
<accession>K2INN0</accession>
<dbReference type="SUPFAM" id="SSF47413">
    <property type="entry name" value="lambda repressor-like DNA-binding domains"/>
    <property type="match status" value="1"/>
</dbReference>
<dbReference type="OrthoDB" id="8902678at2"/>
<keyword evidence="3" id="KW-1185">Reference proteome</keyword>
<reference evidence="2 3" key="1">
    <citation type="submission" date="2012-09" db="EMBL/GenBank/DDBJ databases">
        <title>Celeribacter baekdonensis B30 Genome Sequencing.</title>
        <authorList>
            <person name="Wang W."/>
        </authorList>
    </citation>
    <scope>NUCLEOTIDE SEQUENCE [LARGE SCALE GENOMIC DNA]</scope>
    <source>
        <strain evidence="2 3">B30</strain>
    </source>
</reference>
<dbReference type="RefSeq" id="WP_009571591.1">
    <property type="nucleotide sequence ID" value="NZ_AMRK01000004.1"/>
</dbReference>
<dbReference type="STRING" id="1208323.B30_08258"/>
<dbReference type="Pfam" id="PF01381">
    <property type="entry name" value="HTH_3"/>
    <property type="match status" value="1"/>
</dbReference>
<sequence length="267" mass="30089">MPKDNHTFAQNLQHVVGYFPSVVQAAGKLGINRQQLTKYLSGTSTPSLATLRTIASYFGVEPDDMFLPPRDFKKRWSPPAKVEGLPPQLEGTVQDILYHMHRTHGDMDEICGFYHAYINLLTHPNKIGRAYTVIQRHGDFTAVKTIMFASPYGAENKPRRPIKINGIALYLGERIYILDAQNVGQPNARIQSIALYPSSFPQADYLTGLLMTTNNARNRPIYSTPIVFQRLNADRIRKDDIRACGVFFRDSGNVAPDILELLNSVQR</sequence>
<gene>
    <name evidence="2" type="ORF">B30_08258</name>
</gene>
<evidence type="ECO:0000313" key="3">
    <source>
        <dbReference type="Proteomes" id="UP000006762"/>
    </source>
</evidence>
<dbReference type="InterPro" id="IPR001387">
    <property type="entry name" value="Cro/C1-type_HTH"/>
</dbReference>
<comment type="caution">
    <text evidence="2">The sequence shown here is derived from an EMBL/GenBank/DDBJ whole genome shotgun (WGS) entry which is preliminary data.</text>
</comment>
<organism evidence="2 3">
    <name type="scientific">Celeribacter baekdonensis B30</name>
    <dbReference type="NCBI Taxonomy" id="1208323"/>
    <lineage>
        <taxon>Bacteria</taxon>
        <taxon>Pseudomonadati</taxon>
        <taxon>Pseudomonadota</taxon>
        <taxon>Alphaproteobacteria</taxon>
        <taxon>Rhodobacterales</taxon>
        <taxon>Roseobacteraceae</taxon>
        <taxon>Celeribacter</taxon>
    </lineage>
</organism>
<evidence type="ECO:0000259" key="1">
    <source>
        <dbReference type="PROSITE" id="PS50943"/>
    </source>
</evidence>
<protein>
    <submittedName>
        <fullName evidence="2">Transcriptional regulator</fullName>
    </submittedName>
</protein>
<dbReference type="Gene3D" id="1.10.260.40">
    <property type="entry name" value="lambda repressor-like DNA-binding domains"/>
    <property type="match status" value="1"/>
</dbReference>
<dbReference type="GO" id="GO:0003677">
    <property type="term" value="F:DNA binding"/>
    <property type="evidence" value="ECO:0007669"/>
    <property type="project" value="InterPro"/>
</dbReference>
<feature type="domain" description="HTH cro/C1-type" evidence="1">
    <location>
        <begin position="24"/>
        <end position="65"/>
    </location>
</feature>
<dbReference type="PROSITE" id="PS50943">
    <property type="entry name" value="HTH_CROC1"/>
    <property type="match status" value="1"/>
</dbReference>
<dbReference type="EMBL" id="AMRK01000004">
    <property type="protein sequence ID" value="EKE71746.1"/>
    <property type="molecule type" value="Genomic_DNA"/>
</dbReference>
<dbReference type="Proteomes" id="UP000006762">
    <property type="component" value="Unassembled WGS sequence"/>
</dbReference>